<keyword evidence="13" id="KW-0472">Membrane</keyword>
<keyword evidence="15" id="KW-0449">Lipoprotein</keyword>
<evidence type="ECO:0000259" key="18">
    <source>
        <dbReference type="PROSITE" id="PS51746"/>
    </source>
</evidence>
<name>A0A814FJJ9_9BILA</name>
<evidence type="ECO:0000256" key="10">
    <source>
        <dbReference type="ARBA" id="ARBA00022801"/>
    </source>
</evidence>
<dbReference type="PROSITE" id="PS01032">
    <property type="entry name" value="PPM_1"/>
    <property type="match status" value="1"/>
</dbReference>
<dbReference type="AlphaFoldDB" id="A0A814FJJ9"/>
<dbReference type="InterPro" id="IPR015655">
    <property type="entry name" value="PP2C"/>
</dbReference>
<evidence type="ECO:0000256" key="12">
    <source>
        <dbReference type="ARBA" id="ARBA00022912"/>
    </source>
</evidence>
<dbReference type="GO" id="GO:0030145">
    <property type="term" value="F:manganese ion binding"/>
    <property type="evidence" value="ECO:0007669"/>
    <property type="project" value="InterPro"/>
</dbReference>
<comment type="cofactor">
    <cofactor evidence="2">
        <name>Mg(2+)</name>
        <dbReference type="ChEBI" id="CHEBI:18420"/>
    </cofactor>
</comment>
<comment type="caution">
    <text evidence="19">The sequence shown here is derived from an EMBL/GenBank/DDBJ whole genome shotgun (WGS) entry which is preliminary data.</text>
</comment>
<feature type="compositionally biased region" description="Polar residues" evidence="17">
    <location>
        <begin position="538"/>
        <end position="552"/>
    </location>
</feature>
<evidence type="ECO:0000256" key="6">
    <source>
        <dbReference type="ARBA" id="ARBA00022490"/>
    </source>
</evidence>
<evidence type="ECO:0000256" key="3">
    <source>
        <dbReference type="ARBA" id="ARBA00004514"/>
    </source>
</evidence>
<dbReference type="InterPro" id="IPR000222">
    <property type="entry name" value="PP2C_BS"/>
</dbReference>
<evidence type="ECO:0000256" key="8">
    <source>
        <dbReference type="ARBA" id="ARBA00022707"/>
    </source>
</evidence>
<keyword evidence="10 16" id="KW-0378">Hydrolase</keyword>
<dbReference type="SUPFAM" id="SSF81606">
    <property type="entry name" value="PP2C-like"/>
    <property type="match status" value="1"/>
</dbReference>
<keyword evidence="14" id="KW-0464">Manganese</keyword>
<evidence type="ECO:0000313" key="20">
    <source>
        <dbReference type="Proteomes" id="UP000663864"/>
    </source>
</evidence>
<evidence type="ECO:0000256" key="14">
    <source>
        <dbReference type="ARBA" id="ARBA00023211"/>
    </source>
</evidence>
<evidence type="ECO:0000256" key="4">
    <source>
        <dbReference type="ARBA" id="ARBA00004635"/>
    </source>
</evidence>
<evidence type="ECO:0000256" key="9">
    <source>
        <dbReference type="ARBA" id="ARBA00022723"/>
    </source>
</evidence>
<accession>A0A814FJJ9</accession>
<dbReference type="InterPro" id="IPR036580">
    <property type="entry name" value="PP2C_C_sf"/>
</dbReference>
<feature type="region of interest" description="Disordered" evidence="17">
    <location>
        <begin position="518"/>
        <end position="552"/>
    </location>
</feature>
<evidence type="ECO:0000256" key="15">
    <source>
        <dbReference type="ARBA" id="ARBA00023288"/>
    </source>
</evidence>
<evidence type="ECO:0000256" key="2">
    <source>
        <dbReference type="ARBA" id="ARBA00001946"/>
    </source>
</evidence>
<dbReference type="EMBL" id="CAJNOT010000443">
    <property type="protein sequence ID" value="CAF0983708.1"/>
    <property type="molecule type" value="Genomic_DNA"/>
</dbReference>
<dbReference type="SMART" id="SM00332">
    <property type="entry name" value="PP2Cc"/>
    <property type="match status" value="1"/>
</dbReference>
<dbReference type="GO" id="GO:0005829">
    <property type="term" value="C:cytosol"/>
    <property type="evidence" value="ECO:0007669"/>
    <property type="project" value="UniProtKB-SubCell"/>
</dbReference>
<keyword evidence="12 16" id="KW-0904">Protein phosphatase</keyword>
<feature type="domain" description="PPM-type phosphatase" evidence="18">
    <location>
        <begin position="107"/>
        <end position="392"/>
    </location>
</feature>
<organism evidence="19 20">
    <name type="scientific">Rotaria sordida</name>
    <dbReference type="NCBI Taxonomy" id="392033"/>
    <lineage>
        <taxon>Eukaryota</taxon>
        <taxon>Metazoa</taxon>
        <taxon>Spiralia</taxon>
        <taxon>Gnathifera</taxon>
        <taxon>Rotifera</taxon>
        <taxon>Eurotatoria</taxon>
        <taxon>Bdelloidea</taxon>
        <taxon>Philodinida</taxon>
        <taxon>Philodinidae</taxon>
        <taxon>Rotaria</taxon>
    </lineage>
</organism>
<gene>
    <name evidence="19" type="ORF">ZHD862_LOCUS11643</name>
</gene>
<sequence>MSESSSSSSSENNETSSSSLWFESLFRKTDTPIVTRDRSNCISNTTLPTEDSWSRFRQIFRLPACMSSAINRDSFQSSLSTFRSMGQFLEKPKTEKHNISGKNDDLRYGLGSMQGWRVDMEDAHTAVLKLDDNRWSHWSYFGIFDGHAGFRTAVKSAEKLHLRIMSCLNGLVQENGNLKSSQHITSPQLDSNKFEMAIKDAYFKFDNEWREENRSNNPDDKSGSTAISCLIDLERVYFLNVGDSRAILVSTDGRILLATKDHKPSDQAERQRIQEAGGTVLIQRVNGSLAVSRALGDFEYKNNSNRRPDQQLVSPEPEITYYTRQTKQDEQIAFIVLACDGIWDVITNEELAAYILGRMRVTDDLCEIANSILDMCLYKGSKDNMSLVIIAFKNAPIPSQEWKAKDEALDNEIRKKTIEICNRNPNKTSLDASTVWQQVMTSLNEQTSIREALPAGGGFIAKRSVFETTYDSMTKGTNNTTNSNSGRNSTTPMRNKDKNCFQLDIYMCKIFYALTNNDHDDEKDENDDESTTSNSSSGDIPSANNTITALTQ</sequence>
<dbReference type="InterPro" id="IPR012911">
    <property type="entry name" value="PP2C_C"/>
</dbReference>
<keyword evidence="8" id="KW-0519">Myristate</keyword>
<evidence type="ECO:0000256" key="1">
    <source>
        <dbReference type="ARBA" id="ARBA00001936"/>
    </source>
</evidence>
<dbReference type="Pfam" id="PF07830">
    <property type="entry name" value="PP2C_C"/>
    <property type="match status" value="1"/>
</dbReference>
<evidence type="ECO:0000256" key="11">
    <source>
        <dbReference type="ARBA" id="ARBA00022842"/>
    </source>
</evidence>
<dbReference type="InterPro" id="IPR001932">
    <property type="entry name" value="PPM-type_phosphatase-like_dom"/>
</dbReference>
<evidence type="ECO:0000313" key="19">
    <source>
        <dbReference type="EMBL" id="CAF0983708.1"/>
    </source>
</evidence>
<feature type="compositionally biased region" description="Low complexity" evidence="17">
    <location>
        <begin position="476"/>
        <end position="491"/>
    </location>
</feature>
<dbReference type="CDD" id="cd00143">
    <property type="entry name" value="PP2Cc"/>
    <property type="match status" value="1"/>
</dbReference>
<proteinExistence type="inferred from homology"/>
<reference evidence="19" key="1">
    <citation type="submission" date="2021-02" db="EMBL/GenBank/DDBJ databases">
        <authorList>
            <person name="Nowell W R."/>
        </authorList>
    </citation>
    <scope>NUCLEOTIDE SEQUENCE</scope>
</reference>
<comment type="similarity">
    <text evidence="5 16">Belongs to the PP2C family.</text>
</comment>
<dbReference type="GO" id="GO:0000287">
    <property type="term" value="F:magnesium ion binding"/>
    <property type="evidence" value="ECO:0007669"/>
    <property type="project" value="InterPro"/>
</dbReference>
<feature type="region of interest" description="Disordered" evidence="17">
    <location>
        <begin position="472"/>
        <end position="495"/>
    </location>
</feature>
<dbReference type="InterPro" id="IPR036457">
    <property type="entry name" value="PPM-type-like_dom_sf"/>
</dbReference>
<evidence type="ECO:0000256" key="5">
    <source>
        <dbReference type="ARBA" id="ARBA00006702"/>
    </source>
</evidence>
<feature type="compositionally biased region" description="Acidic residues" evidence="17">
    <location>
        <begin position="519"/>
        <end position="530"/>
    </location>
</feature>
<evidence type="ECO:0000256" key="7">
    <source>
        <dbReference type="ARBA" id="ARBA00022553"/>
    </source>
</evidence>
<dbReference type="Gene3D" id="3.60.40.10">
    <property type="entry name" value="PPM-type phosphatase domain"/>
    <property type="match status" value="1"/>
</dbReference>
<comment type="cofactor">
    <cofactor evidence="1">
        <name>Mn(2+)</name>
        <dbReference type="ChEBI" id="CHEBI:29035"/>
    </cofactor>
</comment>
<dbReference type="GO" id="GO:0016020">
    <property type="term" value="C:membrane"/>
    <property type="evidence" value="ECO:0007669"/>
    <property type="project" value="UniProtKB-SubCell"/>
</dbReference>
<keyword evidence="9" id="KW-0479">Metal-binding</keyword>
<comment type="subcellular location">
    <subcellularLocation>
        <location evidence="3">Cytoplasm</location>
        <location evidence="3">Cytosol</location>
    </subcellularLocation>
    <subcellularLocation>
        <location evidence="4">Membrane</location>
        <topology evidence="4">Lipid-anchor</topology>
    </subcellularLocation>
</comment>
<dbReference type="PANTHER" id="PTHR13832">
    <property type="entry name" value="PROTEIN PHOSPHATASE 2C"/>
    <property type="match status" value="1"/>
</dbReference>
<dbReference type="Proteomes" id="UP000663864">
    <property type="component" value="Unassembled WGS sequence"/>
</dbReference>
<keyword evidence="7" id="KW-0597">Phosphoprotein</keyword>
<dbReference type="PROSITE" id="PS51746">
    <property type="entry name" value="PPM_2"/>
    <property type="match status" value="1"/>
</dbReference>
<dbReference type="GO" id="GO:0004722">
    <property type="term" value="F:protein serine/threonine phosphatase activity"/>
    <property type="evidence" value="ECO:0007669"/>
    <property type="project" value="InterPro"/>
</dbReference>
<evidence type="ECO:0000256" key="17">
    <source>
        <dbReference type="SAM" id="MobiDB-lite"/>
    </source>
</evidence>
<protein>
    <recommendedName>
        <fullName evidence="18">PPM-type phosphatase domain-containing protein</fullName>
    </recommendedName>
</protein>
<dbReference type="SUPFAM" id="SSF81601">
    <property type="entry name" value="Protein serine/threonine phosphatase 2C, C-terminal domain"/>
    <property type="match status" value="1"/>
</dbReference>
<evidence type="ECO:0000256" key="16">
    <source>
        <dbReference type="RuleBase" id="RU003465"/>
    </source>
</evidence>
<evidence type="ECO:0000256" key="13">
    <source>
        <dbReference type="ARBA" id="ARBA00023136"/>
    </source>
</evidence>
<dbReference type="Gene3D" id="1.10.10.430">
    <property type="entry name" value="Phosphatase 2C, C-terminal domain suprefamily"/>
    <property type="match status" value="1"/>
</dbReference>
<dbReference type="PANTHER" id="PTHR13832:SF827">
    <property type="entry name" value="PROTEIN PHOSPHATASE 1L"/>
    <property type="match status" value="1"/>
</dbReference>
<keyword evidence="11" id="KW-0460">Magnesium</keyword>
<dbReference type="Pfam" id="PF00481">
    <property type="entry name" value="PP2C"/>
    <property type="match status" value="1"/>
</dbReference>
<keyword evidence="6" id="KW-0963">Cytoplasm</keyword>